<dbReference type="CDD" id="cd07377">
    <property type="entry name" value="WHTH_GntR"/>
    <property type="match status" value="1"/>
</dbReference>
<gene>
    <name evidence="5" type="primary">phnF</name>
    <name evidence="5" type="ORF">GH815_10060</name>
</gene>
<dbReference type="EMBL" id="WJPO01000014">
    <property type="protein sequence ID" value="MRH21339.1"/>
    <property type="molecule type" value="Genomic_DNA"/>
</dbReference>
<dbReference type="GO" id="GO:0045892">
    <property type="term" value="P:negative regulation of DNA-templated transcription"/>
    <property type="evidence" value="ECO:0007669"/>
    <property type="project" value="TreeGrafter"/>
</dbReference>
<dbReference type="PANTHER" id="PTHR44846:SF1">
    <property type="entry name" value="MANNOSYL-D-GLYCERATE TRANSPORT_METABOLISM SYSTEM REPRESSOR MNGR-RELATED"/>
    <property type="match status" value="1"/>
</dbReference>
<dbReference type="InterPro" id="IPR036390">
    <property type="entry name" value="WH_DNA-bd_sf"/>
</dbReference>
<protein>
    <submittedName>
        <fullName evidence="5">Phosphonate metabolism transcriptional regulator PhnF</fullName>
    </submittedName>
</protein>
<dbReference type="PROSITE" id="PS50949">
    <property type="entry name" value="HTH_GNTR"/>
    <property type="match status" value="1"/>
</dbReference>
<dbReference type="InterPro" id="IPR000524">
    <property type="entry name" value="Tscrpt_reg_HTH_GntR"/>
</dbReference>
<evidence type="ECO:0000256" key="1">
    <source>
        <dbReference type="ARBA" id="ARBA00023015"/>
    </source>
</evidence>
<reference evidence="5 6" key="1">
    <citation type="submission" date="2019-11" db="EMBL/GenBank/DDBJ databases">
        <title>Draft Whole-Genome sequence of the marine photosynthetic bacterium Rhodovulum strictum DSM 11289.</title>
        <authorList>
            <person name="Kyndt J.A."/>
            <person name="Meyer T.E."/>
        </authorList>
    </citation>
    <scope>NUCLEOTIDE SEQUENCE [LARGE SCALE GENOMIC DNA]</scope>
    <source>
        <strain evidence="5 6">DSM 11289</strain>
    </source>
</reference>
<dbReference type="SUPFAM" id="SSF46785">
    <property type="entry name" value="Winged helix' DNA-binding domain"/>
    <property type="match status" value="1"/>
</dbReference>
<dbReference type="InterPro" id="IPR011663">
    <property type="entry name" value="UTRA"/>
</dbReference>
<dbReference type="SMART" id="SM00345">
    <property type="entry name" value="HTH_GNTR"/>
    <property type="match status" value="1"/>
</dbReference>
<evidence type="ECO:0000256" key="3">
    <source>
        <dbReference type="ARBA" id="ARBA00023163"/>
    </source>
</evidence>
<keyword evidence="1" id="KW-0805">Transcription regulation</keyword>
<keyword evidence="6" id="KW-1185">Reference proteome</keyword>
<dbReference type="InterPro" id="IPR028978">
    <property type="entry name" value="Chorismate_lyase_/UTRA_dom_sf"/>
</dbReference>
<dbReference type="InterPro" id="IPR050679">
    <property type="entry name" value="Bact_HTH_transcr_reg"/>
</dbReference>
<proteinExistence type="predicted"/>
<evidence type="ECO:0000256" key="2">
    <source>
        <dbReference type="ARBA" id="ARBA00023125"/>
    </source>
</evidence>
<evidence type="ECO:0000313" key="6">
    <source>
        <dbReference type="Proteomes" id="UP000466730"/>
    </source>
</evidence>
<evidence type="ECO:0000259" key="4">
    <source>
        <dbReference type="PROSITE" id="PS50949"/>
    </source>
</evidence>
<dbReference type="InterPro" id="IPR012702">
    <property type="entry name" value="CP_lyase_PhnF"/>
</dbReference>
<evidence type="ECO:0000313" key="5">
    <source>
        <dbReference type="EMBL" id="MRH21339.1"/>
    </source>
</evidence>
<dbReference type="Gene3D" id="1.10.10.10">
    <property type="entry name" value="Winged helix-like DNA-binding domain superfamily/Winged helix DNA-binding domain"/>
    <property type="match status" value="1"/>
</dbReference>
<dbReference type="SMART" id="SM00866">
    <property type="entry name" value="UTRA"/>
    <property type="match status" value="1"/>
</dbReference>
<dbReference type="SUPFAM" id="SSF64288">
    <property type="entry name" value="Chorismate lyase-like"/>
    <property type="match status" value="1"/>
</dbReference>
<accession>A0A844BFG6</accession>
<dbReference type="Gene3D" id="3.40.1410.10">
    <property type="entry name" value="Chorismate lyase-like"/>
    <property type="match status" value="1"/>
</dbReference>
<keyword evidence="3" id="KW-0804">Transcription</keyword>
<dbReference type="NCBIfam" id="TIGR02325">
    <property type="entry name" value="C_P_lyase_phnF"/>
    <property type="match status" value="1"/>
</dbReference>
<dbReference type="PRINTS" id="PR00035">
    <property type="entry name" value="HTHGNTR"/>
</dbReference>
<name>A0A844BFG6_9RHOB</name>
<keyword evidence="2" id="KW-0238">DNA-binding</keyword>
<dbReference type="GO" id="GO:0003700">
    <property type="term" value="F:DNA-binding transcription factor activity"/>
    <property type="evidence" value="ECO:0007669"/>
    <property type="project" value="InterPro"/>
</dbReference>
<dbReference type="GO" id="GO:0003677">
    <property type="term" value="F:DNA binding"/>
    <property type="evidence" value="ECO:0007669"/>
    <property type="project" value="UniProtKB-KW"/>
</dbReference>
<feature type="domain" description="HTH gntR-type" evidence="4">
    <location>
        <begin position="22"/>
        <end position="90"/>
    </location>
</feature>
<dbReference type="AlphaFoldDB" id="A0A844BFG6"/>
<comment type="caution">
    <text evidence="5">The sequence shown here is derived from an EMBL/GenBank/DDBJ whole genome shotgun (WGS) entry which is preliminary data.</text>
</comment>
<dbReference type="InterPro" id="IPR036388">
    <property type="entry name" value="WH-like_DNA-bd_sf"/>
</dbReference>
<dbReference type="Pfam" id="PF00392">
    <property type="entry name" value="GntR"/>
    <property type="match status" value="1"/>
</dbReference>
<dbReference type="Proteomes" id="UP000466730">
    <property type="component" value="Unassembled WGS sequence"/>
</dbReference>
<organism evidence="5 6">
    <name type="scientific">Rhodovulum strictum</name>
    <dbReference type="NCBI Taxonomy" id="58314"/>
    <lineage>
        <taxon>Bacteria</taxon>
        <taxon>Pseudomonadati</taxon>
        <taxon>Pseudomonadota</taxon>
        <taxon>Alphaproteobacteria</taxon>
        <taxon>Rhodobacterales</taxon>
        <taxon>Paracoccaceae</taxon>
        <taxon>Rhodovulum</taxon>
    </lineage>
</organism>
<dbReference type="Pfam" id="PF07702">
    <property type="entry name" value="UTRA"/>
    <property type="match status" value="1"/>
</dbReference>
<dbReference type="RefSeq" id="WP_343030779.1">
    <property type="nucleotide sequence ID" value="NZ_BAAADI010000001.1"/>
</dbReference>
<sequence length="265" mass="28792">MTDTEPLLLTLAAPAFDARSLRPIWKQIADRLHAACVDGRLLGDARLPGENRMAEIFGVTRVTMRRALARLQQEGVLQARKGVGIFVRPMPLRYRLDHGNRFADGLNLPGAKIGATTLTLERAQAEAEEAEALHIAPGDAVVRLTRLRAVDDAPVYLSRKTFPVATLPEFEAAYAARSSVRDVFQAHGIASYQRVQTRVSGGFASDAEAAALRLSPRMPVLRTVALNAAPDGRIIEYNLGTWPLTAVELVLTPLDPSQTGHSDAD</sequence>
<dbReference type="PANTHER" id="PTHR44846">
    <property type="entry name" value="MANNOSYL-D-GLYCERATE TRANSPORT/METABOLISM SYSTEM REPRESSOR MNGR-RELATED"/>
    <property type="match status" value="1"/>
</dbReference>